<dbReference type="EMBL" id="RJNQ01000025">
    <property type="protein sequence ID" value="RSI75331.1"/>
    <property type="molecule type" value="Genomic_DNA"/>
</dbReference>
<comment type="caution">
    <text evidence="8">The sequence shown here is derived from an EMBL/GenBank/DDBJ whole genome shotgun (WGS) entry which is preliminary data.</text>
</comment>
<evidence type="ECO:0000256" key="5">
    <source>
        <dbReference type="ARBA" id="ARBA00023054"/>
    </source>
</evidence>
<dbReference type="NCBIfam" id="TIGR03544">
    <property type="entry name" value="DivI1A_domain"/>
    <property type="match status" value="1"/>
</dbReference>
<dbReference type="GO" id="GO:0051301">
    <property type="term" value="P:cell division"/>
    <property type="evidence" value="ECO:0007669"/>
    <property type="project" value="UniProtKB-KW"/>
</dbReference>
<dbReference type="InterPro" id="IPR019933">
    <property type="entry name" value="DivIVA_domain"/>
</dbReference>
<organism evidence="8 9">
    <name type="scientific">Streptococcus mitis</name>
    <dbReference type="NCBI Taxonomy" id="28037"/>
    <lineage>
        <taxon>Bacteria</taxon>
        <taxon>Bacillati</taxon>
        <taxon>Bacillota</taxon>
        <taxon>Bacilli</taxon>
        <taxon>Lactobacillales</taxon>
        <taxon>Streptococcaceae</taxon>
        <taxon>Streptococcus</taxon>
        <taxon>Streptococcus mitis group</taxon>
    </lineage>
</organism>
<proteinExistence type="inferred from homology"/>
<dbReference type="AlphaFoldDB" id="A0A428CBG8"/>
<evidence type="ECO:0000256" key="1">
    <source>
        <dbReference type="ARBA" id="ARBA00004496"/>
    </source>
</evidence>
<evidence type="ECO:0000256" key="6">
    <source>
        <dbReference type="ARBA" id="ARBA00023306"/>
    </source>
</evidence>
<dbReference type="RefSeq" id="WP_125828368.1">
    <property type="nucleotide sequence ID" value="NZ_RJNQ01000025.1"/>
</dbReference>
<keyword evidence="4 8" id="KW-0132">Cell division</keyword>
<dbReference type="Gene3D" id="6.10.250.660">
    <property type="match status" value="1"/>
</dbReference>
<evidence type="ECO:0000256" key="4">
    <source>
        <dbReference type="ARBA" id="ARBA00022618"/>
    </source>
</evidence>
<reference evidence="8 9" key="1">
    <citation type="submission" date="2018-11" db="EMBL/GenBank/DDBJ databases">
        <title>Species Designations Belie Phenotypic and Genotypic Heterogeneity in Oral Streptococci.</title>
        <authorList>
            <person name="Velsko I."/>
        </authorList>
    </citation>
    <scope>NUCLEOTIDE SEQUENCE [LARGE SCALE GENOMIC DNA]</scope>
    <source>
        <strain evidence="8 9">BCA16</strain>
    </source>
</reference>
<keyword evidence="5" id="KW-0175">Coiled coil</keyword>
<dbReference type="PANTHER" id="PTHR35794:SF2">
    <property type="entry name" value="CELL DIVISION PROTEIN DIVIVA"/>
    <property type="match status" value="1"/>
</dbReference>
<evidence type="ECO:0000256" key="7">
    <source>
        <dbReference type="SAM" id="MobiDB-lite"/>
    </source>
</evidence>
<dbReference type="InterPro" id="IPR007793">
    <property type="entry name" value="DivIVA_fam"/>
</dbReference>
<comment type="subcellular location">
    <subcellularLocation>
        <location evidence="1">Cytoplasm</location>
    </subcellularLocation>
</comment>
<sequence length="88" mass="10850">MSIRPQEIIDKAFSIKFRGYNKEEVDEFLDKIYFDYEELIRYKDETELYIKKLEERLSYYTNDIPKRTVTNNQEQEQEPEAMNDSIFY</sequence>
<dbReference type="Proteomes" id="UP000272928">
    <property type="component" value="Unassembled WGS sequence"/>
</dbReference>
<evidence type="ECO:0000313" key="8">
    <source>
        <dbReference type="EMBL" id="RSI75331.1"/>
    </source>
</evidence>
<keyword evidence="3" id="KW-0963">Cytoplasm</keyword>
<evidence type="ECO:0000313" key="9">
    <source>
        <dbReference type="Proteomes" id="UP000272928"/>
    </source>
</evidence>
<accession>A0A428CBG8</accession>
<gene>
    <name evidence="8" type="primary">divIVA_2</name>
    <name evidence="8" type="ORF">D8856_09325</name>
</gene>
<dbReference type="GO" id="GO:0005737">
    <property type="term" value="C:cytoplasm"/>
    <property type="evidence" value="ECO:0007669"/>
    <property type="project" value="UniProtKB-SubCell"/>
</dbReference>
<name>A0A428CBG8_STRMT</name>
<dbReference type="Pfam" id="PF05103">
    <property type="entry name" value="DivIVA"/>
    <property type="match status" value="1"/>
</dbReference>
<evidence type="ECO:0000256" key="3">
    <source>
        <dbReference type="ARBA" id="ARBA00022490"/>
    </source>
</evidence>
<keyword evidence="6" id="KW-0131">Cell cycle</keyword>
<comment type="similarity">
    <text evidence="2">Belongs to the DivIVA family.</text>
</comment>
<dbReference type="PANTHER" id="PTHR35794">
    <property type="entry name" value="CELL DIVISION PROTEIN DIVIVA"/>
    <property type="match status" value="1"/>
</dbReference>
<feature type="region of interest" description="Disordered" evidence="7">
    <location>
        <begin position="68"/>
        <end position="88"/>
    </location>
</feature>
<evidence type="ECO:0000256" key="2">
    <source>
        <dbReference type="ARBA" id="ARBA00009008"/>
    </source>
</evidence>
<protein>
    <submittedName>
        <fullName evidence="8">Cell division protein DivIVA</fullName>
    </submittedName>
</protein>